<dbReference type="PANTHER" id="PTHR13243">
    <property type="entry name" value="HSPC111 PROTEIN-RELATED"/>
    <property type="match status" value="1"/>
</dbReference>
<evidence type="ECO:0000313" key="6">
    <source>
        <dbReference type="Proteomes" id="UP000596660"/>
    </source>
</evidence>
<keyword evidence="4" id="KW-0539">Nucleus</keyword>
<dbReference type="EnsemblPlants" id="AUR62008650-RA">
    <property type="protein sequence ID" value="AUR62008650-RA:cds"/>
    <property type="gene ID" value="AUR62008650"/>
</dbReference>
<keyword evidence="6" id="KW-1185">Reference proteome</keyword>
<dbReference type="Proteomes" id="UP000596660">
    <property type="component" value="Unplaced"/>
</dbReference>
<dbReference type="GO" id="GO:0005730">
    <property type="term" value="C:nucleolus"/>
    <property type="evidence" value="ECO:0007669"/>
    <property type="project" value="UniProtKB-SubCell"/>
</dbReference>
<reference evidence="5" key="1">
    <citation type="journal article" date="2017" name="Nature">
        <title>The genome of Chenopodium quinoa.</title>
        <authorList>
            <person name="Jarvis D.E."/>
            <person name="Ho Y.S."/>
            <person name="Lightfoot D.J."/>
            <person name="Schmoeckel S.M."/>
            <person name="Li B."/>
            <person name="Borm T.J.A."/>
            <person name="Ohyanagi H."/>
            <person name="Mineta K."/>
            <person name="Michell C.T."/>
            <person name="Saber N."/>
            <person name="Kharbatia N.M."/>
            <person name="Rupper R.R."/>
            <person name="Sharp A.R."/>
            <person name="Dally N."/>
            <person name="Boughton B.A."/>
            <person name="Woo Y.H."/>
            <person name="Gao G."/>
            <person name="Schijlen E.G.W.M."/>
            <person name="Guo X."/>
            <person name="Momin A.A."/>
            <person name="Negrao S."/>
            <person name="Al-Babili S."/>
            <person name="Gehring C."/>
            <person name="Roessner U."/>
            <person name="Jung C."/>
            <person name="Murphy K."/>
            <person name="Arold S.T."/>
            <person name="Gojobori T."/>
            <person name="van der Linden C.G."/>
            <person name="van Loo E.N."/>
            <person name="Jellen E.N."/>
            <person name="Maughan P.J."/>
            <person name="Tester M."/>
        </authorList>
    </citation>
    <scope>NUCLEOTIDE SEQUENCE [LARGE SCALE GENOMIC DNA]</scope>
    <source>
        <strain evidence="5">cv. PI 614886</strain>
    </source>
</reference>
<dbReference type="Pfam" id="PF09420">
    <property type="entry name" value="Nop16"/>
    <property type="match status" value="1"/>
</dbReference>
<reference evidence="5" key="2">
    <citation type="submission" date="2021-03" db="UniProtKB">
        <authorList>
            <consortium name="EnsemblPlants"/>
        </authorList>
    </citation>
    <scope>IDENTIFICATION</scope>
</reference>
<dbReference type="GO" id="GO:0042273">
    <property type="term" value="P:ribosomal large subunit biogenesis"/>
    <property type="evidence" value="ECO:0007669"/>
    <property type="project" value="TreeGrafter"/>
</dbReference>
<dbReference type="AlphaFoldDB" id="A0A803L9W1"/>
<evidence type="ECO:0000256" key="4">
    <source>
        <dbReference type="ARBA" id="ARBA00023242"/>
    </source>
</evidence>
<dbReference type="Gramene" id="AUR62008650-RA">
    <property type="protein sequence ID" value="AUR62008650-RA:cds"/>
    <property type="gene ID" value="AUR62008650"/>
</dbReference>
<accession>A0A803L9W1</accession>
<organism evidence="5 6">
    <name type="scientific">Chenopodium quinoa</name>
    <name type="common">Quinoa</name>
    <dbReference type="NCBI Taxonomy" id="63459"/>
    <lineage>
        <taxon>Eukaryota</taxon>
        <taxon>Viridiplantae</taxon>
        <taxon>Streptophyta</taxon>
        <taxon>Embryophyta</taxon>
        <taxon>Tracheophyta</taxon>
        <taxon>Spermatophyta</taxon>
        <taxon>Magnoliopsida</taxon>
        <taxon>eudicotyledons</taxon>
        <taxon>Gunneridae</taxon>
        <taxon>Pentapetalae</taxon>
        <taxon>Caryophyllales</taxon>
        <taxon>Chenopodiaceae</taxon>
        <taxon>Chenopodioideae</taxon>
        <taxon>Atripliceae</taxon>
        <taxon>Chenopodium</taxon>
    </lineage>
</organism>
<dbReference type="PANTHER" id="PTHR13243:SF1">
    <property type="entry name" value="NUCLEOLAR PROTEIN 16"/>
    <property type="match status" value="1"/>
</dbReference>
<protein>
    <recommendedName>
        <fullName evidence="3">Nucleolar protein 16</fullName>
    </recommendedName>
</protein>
<dbReference type="OMA" id="NASCEHE"/>
<proteinExistence type="inferred from homology"/>
<evidence type="ECO:0000256" key="2">
    <source>
        <dbReference type="ARBA" id="ARBA00008479"/>
    </source>
</evidence>
<evidence type="ECO:0000256" key="1">
    <source>
        <dbReference type="ARBA" id="ARBA00004604"/>
    </source>
</evidence>
<comment type="subcellular location">
    <subcellularLocation>
        <location evidence="1">Nucleus</location>
        <location evidence="1">Nucleolus</location>
    </subcellularLocation>
</comment>
<name>A0A803L9W1_CHEQI</name>
<dbReference type="InterPro" id="IPR019002">
    <property type="entry name" value="Ribosome_biogenesis_Nop16"/>
</dbReference>
<evidence type="ECO:0000313" key="5">
    <source>
        <dbReference type="EnsemblPlants" id="AUR62008650-RA:cds"/>
    </source>
</evidence>
<sequence>MGGSRRKYKKSRIHKVKVGLPKKNPKIVKPAFNLPPKLRALIDPLGTKWDEQGSVISNYKQFGVVSNPNLLSVRSRTSHMIESDSLQVPPPRPDNPADAKVDEFEPVDSGSDLEEDVLVVGGPGGEGVCGVEIWILRMLLVSMREVFGWGYSNVSNASCEHEGGLWLGYSNVSNASCEHEGGLWLGYSNVSNASCEHEGDLKSALGKKRRDGKKVPSQPLTTMQRAHLLPLIEKYGDDYERMFRDTKLNSMQHSVATLKNLCQRYYQWKDTNPLITGKLA</sequence>
<comment type="similarity">
    <text evidence="2">Belongs to the NOP16 family.</text>
</comment>
<evidence type="ECO:0000256" key="3">
    <source>
        <dbReference type="ARBA" id="ARBA00015522"/>
    </source>
</evidence>